<comment type="caution">
    <text evidence="1">The sequence shown here is derived from an EMBL/GenBank/DDBJ whole genome shotgun (WGS) entry which is preliminary data.</text>
</comment>
<proteinExistence type="predicted"/>
<gene>
    <name evidence="1" type="ORF">PR048_005328</name>
</gene>
<accession>A0ABQ9I8E9</accession>
<dbReference type="Proteomes" id="UP001159363">
    <property type="component" value="Chromosome 2"/>
</dbReference>
<protein>
    <submittedName>
        <fullName evidence="1">Uncharacterized protein</fullName>
    </submittedName>
</protein>
<evidence type="ECO:0000313" key="2">
    <source>
        <dbReference type="Proteomes" id="UP001159363"/>
    </source>
</evidence>
<reference evidence="1 2" key="1">
    <citation type="submission" date="2023-02" db="EMBL/GenBank/DDBJ databases">
        <title>LHISI_Scaffold_Assembly.</title>
        <authorList>
            <person name="Stuart O.P."/>
            <person name="Cleave R."/>
            <person name="Magrath M.J.L."/>
            <person name="Mikheyev A.S."/>
        </authorList>
    </citation>
    <scope>NUCLEOTIDE SEQUENCE [LARGE SCALE GENOMIC DNA]</scope>
    <source>
        <strain evidence="1">Daus_M_001</strain>
        <tissue evidence="1">Leg muscle</tissue>
    </source>
</reference>
<name>A0ABQ9I8E9_9NEOP</name>
<keyword evidence="2" id="KW-1185">Reference proteome</keyword>
<evidence type="ECO:0000313" key="1">
    <source>
        <dbReference type="EMBL" id="KAJ8892747.1"/>
    </source>
</evidence>
<dbReference type="EMBL" id="JARBHB010000002">
    <property type="protein sequence ID" value="KAJ8892747.1"/>
    <property type="molecule type" value="Genomic_DNA"/>
</dbReference>
<organism evidence="1 2">
    <name type="scientific">Dryococelus australis</name>
    <dbReference type="NCBI Taxonomy" id="614101"/>
    <lineage>
        <taxon>Eukaryota</taxon>
        <taxon>Metazoa</taxon>
        <taxon>Ecdysozoa</taxon>
        <taxon>Arthropoda</taxon>
        <taxon>Hexapoda</taxon>
        <taxon>Insecta</taxon>
        <taxon>Pterygota</taxon>
        <taxon>Neoptera</taxon>
        <taxon>Polyneoptera</taxon>
        <taxon>Phasmatodea</taxon>
        <taxon>Verophasmatodea</taxon>
        <taxon>Anareolatae</taxon>
        <taxon>Phasmatidae</taxon>
        <taxon>Eurycanthinae</taxon>
        <taxon>Dryococelus</taxon>
    </lineage>
</organism>
<sequence length="101" mass="11652">MASKLKRSCNRDNQGCTKCQVLSMFESQAKHKQLIEVKQHCSFHKFCTWQKRKKSKLFSNSSPKINTASAFSGLYETLQQEMHDGTNQFCCANLQKFVKVL</sequence>